<dbReference type="AlphaFoldDB" id="A0A8I6THP2"/>
<evidence type="ECO:0000259" key="1">
    <source>
        <dbReference type="PROSITE" id="PS51186"/>
    </source>
</evidence>
<dbReference type="GO" id="GO:0008080">
    <property type="term" value="F:N-acetyltransferase activity"/>
    <property type="evidence" value="ECO:0007669"/>
    <property type="project" value="TreeGrafter"/>
</dbReference>
<reference evidence="2" key="1">
    <citation type="submission" date="2022-01" db="UniProtKB">
        <authorList>
            <consortium name="EnsemblMetazoa"/>
        </authorList>
    </citation>
    <scope>IDENTIFICATION</scope>
</reference>
<dbReference type="EnsemblMetazoa" id="XM_014405952.2">
    <property type="protein sequence ID" value="XP_014261438.1"/>
    <property type="gene ID" value="LOC106673741"/>
</dbReference>
<sequence length="203" mass="23178">MYIIRQCVEDDIPFVHALLSTVIFKEEPLISINGPHTIPTVDESQSAAIIPQGHSFLAETFDGRIIGVCLNDEPPQIFPNIYTNTKEDVKFQMFFKYMEDTSKINELAPNALEIRLMAVCNDWRKRGVASSLLKASEEAGRNAGFSFVKVYCTSNYSSQLFEKLGWRKVFSLSYKEYDYYGITGLKVPCEPHTDCDLFMKKLF</sequence>
<dbReference type="SUPFAM" id="SSF55729">
    <property type="entry name" value="Acyl-CoA N-acyltransferases (Nat)"/>
    <property type="match status" value="1"/>
</dbReference>
<dbReference type="GeneID" id="106673741"/>
<dbReference type="Gene3D" id="3.40.630.30">
    <property type="match status" value="1"/>
</dbReference>
<dbReference type="CDD" id="cd04301">
    <property type="entry name" value="NAT_SF"/>
    <property type="match status" value="1"/>
</dbReference>
<organism evidence="2 3">
    <name type="scientific">Cimex lectularius</name>
    <name type="common">Bed bug</name>
    <name type="synonym">Acanthia lectularia</name>
    <dbReference type="NCBI Taxonomy" id="79782"/>
    <lineage>
        <taxon>Eukaryota</taxon>
        <taxon>Metazoa</taxon>
        <taxon>Ecdysozoa</taxon>
        <taxon>Arthropoda</taxon>
        <taxon>Hexapoda</taxon>
        <taxon>Insecta</taxon>
        <taxon>Pterygota</taxon>
        <taxon>Neoptera</taxon>
        <taxon>Paraneoptera</taxon>
        <taxon>Hemiptera</taxon>
        <taxon>Heteroptera</taxon>
        <taxon>Panheteroptera</taxon>
        <taxon>Cimicomorpha</taxon>
        <taxon>Cimicidae</taxon>
        <taxon>Cimex</taxon>
    </lineage>
</organism>
<dbReference type="InterPro" id="IPR000182">
    <property type="entry name" value="GNAT_dom"/>
</dbReference>
<dbReference type="KEGG" id="clec:106673741"/>
<keyword evidence="3" id="KW-1185">Reference proteome</keyword>
<protein>
    <recommendedName>
        <fullName evidence="1">N-acetyltransferase domain-containing protein</fullName>
    </recommendedName>
</protein>
<feature type="domain" description="N-acetyltransferase" evidence="1">
    <location>
        <begin position="2"/>
        <end position="203"/>
    </location>
</feature>
<dbReference type="PANTHER" id="PTHR20905">
    <property type="entry name" value="N-ACETYLTRANSFERASE-RELATED"/>
    <property type="match status" value="1"/>
</dbReference>
<name>A0A8I6THP2_CIMLE</name>
<dbReference type="Pfam" id="PF00583">
    <property type="entry name" value="Acetyltransf_1"/>
    <property type="match status" value="1"/>
</dbReference>
<dbReference type="Proteomes" id="UP000494040">
    <property type="component" value="Unassembled WGS sequence"/>
</dbReference>
<evidence type="ECO:0000313" key="2">
    <source>
        <dbReference type="EnsemblMetazoa" id="XP_014261438.1"/>
    </source>
</evidence>
<dbReference type="InterPro" id="IPR016181">
    <property type="entry name" value="Acyl_CoA_acyltransferase"/>
</dbReference>
<dbReference type="RefSeq" id="XP_014261438.1">
    <property type="nucleotide sequence ID" value="XM_014405952.2"/>
</dbReference>
<dbReference type="OrthoDB" id="6607236at2759"/>
<accession>A0A8I6THP2</accession>
<dbReference type="PANTHER" id="PTHR20905:SF1">
    <property type="entry name" value="AT07410P-RELATED"/>
    <property type="match status" value="1"/>
</dbReference>
<evidence type="ECO:0000313" key="3">
    <source>
        <dbReference type="Proteomes" id="UP000494040"/>
    </source>
</evidence>
<dbReference type="PROSITE" id="PS51186">
    <property type="entry name" value="GNAT"/>
    <property type="match status" value="1"/>
</dbReference>
<proteinExistence type="predicted"/>